<protein>
    <recommendedName>
        <fullName evidence="2">histidine kinase</fullName>
        <ecNumber evidence="2">2.7.13.3</ecNumber>
    </recommendedName>
</protein>
<keyword evidence="4" id="KW-0808">Transferase</keyword>
<keyword evidence="5" id="KW-0547">Nucleotide-binding</keyword>
<evidence type="ECO:0000256" key="9">
    <source>
        <dbReference type="SAM" id="Phobius"/>
    </source>
</evidence>
<evidence type="ECO:0000256" key="3">
    <source>
        <dbReference type="ARBA" id="ARBA00022553"/>
    </source>
</evidence>
<dbReference type="EC" id="2.7.13.3" evidence="2"/>
<feature type="transmembrane region" description="Helical" evidence="9">
    <location>
        <begin position="151"/>
        <end position="177"/>
    </location>
</feature>
<evidence type="ECO:0000256" key="8">
    <source>
        <dbReference type="ARBA" id="ARBA00023012"/>
    </source>
</evidence>
<evidence type="ECO:0000256" key="1">
    <source>
        <dbReference type="ARBA" id="ARBA00000085"/>
    </source>
</evidence>
<evidence type="ECO:0000313" key="13">
    <source>
        <dbReference type="Proteomes" id="UP000278962"/>
    </source>
</evidence>
<dbReference type="InterPro" id="IPR036890">
    <property type="entry name" value="HATPase_C_sf"/>
</dbReference>
<gene>
    <name evidence="12" type="ORF">C8N24_3347</name>
</gene>
<feature type="transmembrane region" description="Helical" evidence="9">
    <location>
        <begin position="40"/>
        <end position="60"/>
    </location>
</feature>
<keyword evidence="8" id="KW-0902">Two-component regulatory system</keyword>
<keyword evidence="6 12" id="KW-0418">Kinase</keyword>
<evidence type="ECO:0000256" key="4">
    <source>
        <dbReference type="ARBA" id="ARBA00022679"/>
    </source>
</evidence>
<keyword evidence="9" id="KW-1133">Transmembrane helix</keyword>
<dbReference type="Gene3D" id="3.30.565.10">
    <property type="entry name" value="Histidine kinase-like ATPase, C-terminal domain"/>
    <property type="match status" value="1"/>
</dbReference>
<comment type="catalytic activity">
    <reaction evidence="1">
        <text>ATP + protein L-histidine = ADP + protein N-phospho-L-histidine.</text>
        <dbReference type="EC" id="2.7.13.3"/>
    </reaction>
</comment>
<dbReference type="Pfam" id="PF13796">
    <property type="entry name" value="Sensor"/>
    <property type="match status" value="1"/>
</dbReference>
<evidence type="ECO:0000313" key="12">
    <source>
        <dbReference type="EMBL" id="RKQ93480.1"/>
    </source>
</evidence>
<evidence type="ECO:0000256" key="6">
    <source>
        <dbReference type="ARBA" id="ARBA00022777"/>
    </source>
</evidence>
<dbReference type="InterPro" id="IPR025828">
    <property type="entry name" value="Put_sensor_dom"/>
</dbReference>
<keyword evidence="13" id="KW-1185">Reference proteome</keyword>
<keyword evidence="9" id="KW-0472">Membrane</keyword>
<feature type="domain" description="Putative sensor" evidence="11">
    <location>
        <begin position="14"/>
        <end position="186"/>
    </location>
</feature>
<proteinExistence type="predicted"/>
<evidence type="ECO:0000259" key="11">
    <source>
        <dbReference type="Pfam" id="PF13796"/>
    </source>
</evidence>
<sequence length="519" mass="55055">MAPHLRAARRTLLYLVVGLGQGLTYLLLVGGGLLVGVLLAPLWVGLPILVGTARLTWRLAEGERRQANRLLETHLPPVPPPPPGGGVREQLGNRTYWRVAAMLLLKLPTVLLVLVVALAPAVLTVLLAGLGVSGLAGDDGRLFGPWALGPVVGLALCALALPATIVSIAALEGVGYLMCGLARRVLRTPAVEGGPVREMLAERLGDRSLNIAYWLPDREIFVDDAGRKVELPDQGSGRTWTAVEHEGVRVAAIVHDAELDATPELVTAAASAAALAIDNERLKAELRARVEELRVSRLRIVEAADDARRRIERDLHDGAQQQLVSLALDLRMLKARLGDSGLSTTVDEIGDKLAIALAELREFARGIHPAFLSERGVGAAVEALVARAPLDVEASVELPDRLPAPVEAAAYFVVAEGLTNVIRYAETRNATVRVHEVDGEVVVVVTDDGKGGATVAGGTGLRGLIDRLAVLDGRLDVYSPVGEGTRLEAHIPIEAGSLVAEASEIRAWPVHPLPPERAS</sequence>
<dbReference type="Proteomes" id="UP000278962">
    <property type="component" value="Unassembled WGS sequence"/>
</dbReference>
<feature type="transmembrane region" description="Helical" evidence="9">
    <location>
        <begin position="12"/>
        <end position="34"/>
    </location>
</feature>
<evidence type="ECO:0000256" key="7">
    <source>
        <dbReference type="ARBA" id="ARBA00022840"/>
    </source>
</evidence>
<dbReference type="Pfam" id="PF07730">
    <property type="entry name" value="HisKA_3"/>
    <property type="match status" value="1"/>
</dbReference>
<dbReference type="EMBL" id="RBIL01000001">
    <property type="protein sequence ID" value="RKQ93480.1"/>
    <property type="molecule type" value="Genomic_DNA"/>
</dbReference>
<evidence type="ECO:0000256" key="2">
    <source>
        <dbReference type="ARBA" id="ARBA00012438"/>
    </source>
</evidence>
<keyword evidence="9" id="KW-0812">Transmembrane</keyword>
<keyword evidence="3" id="KW-0597">Phosphoprotein</keyword>
<dbReference type="InterPro" id="IPR011712">
    <property type="entry name" value="Sig_transdc_His_kin_sub3_dim/P"/>
</dbReference>
<comment type="caution">
    <text evidence="12">The sequence shown here is derived from an EMBL/GenBank/DDBJ whole genome shotgun (WGS) entry which is preliminary data.</text>
</comment>
<accession>A0A660LHM5</accession>
<dbReference type="PANTHER" id="PTHR24421">
    <property type="entry name" value="NITRATE/NITRITE SENSOR PROTEIN NARX-RELATED"/>
    <property type="match status" value="1"/>
</dbReference>
<dbReference type="InterPro" id="IPR050482">
    <property type="entry name" value="Sensor_HK_TwoCompSys"/>
</dbReference>
<feature type="transmembrane region" description="Helical" evidence="9">
    <location>
        <begin position="103"/>
        <end position="131"/>
    </location>
</feature>
<dbReference type="GO" id="GO:0046983">
    <property type="term" value="F:protein dimerization activity"/>
    <property type="evidence" value="ECO:0007669"/>
    <property type="project" value="InterPro"/>
</dbReference>
<organism evidence="12 13">
    <name type="scientific">Solirubrobacter pauli</name>
    <dbReference type="NCBI Taxonomy" id="166793"/>
    <lineage>
        <taxon>Bacteria</taxon>
        <taxon>Bacillati</taxon>
        <taxon>Actinomycetota</taxon>
        <taxon>Thermoleophilia</taxon>
        <taxon>Solirubrobacterales</taxon>
        <taxon>Solirubrobacteraceae</taxon>
        <taxon>Solirubrobacter</taxon>
    </lineage>
</organism>
<dbReference type="Gene3D" id="1.20.5.1930">
    <property type="match status" value="1"/>
</dbReference>
<evidence type="ECO:0000259" key="10">
    <source>
        <dbReference type="Pfam" id="PF07730"/>
    </source>
</evidence>
<dbReference type="SUPFAM" id="SSF55874">
    <property type="entry name" value="ATPase domain of HSP90 chaperone/DNA topoisomerase II/histidine kinase"/>
    <property type="match status" value="1"/>
</dbReference>
<dbReference type="GO" id="GO:0000155">
    <property type="term" value="F:phosphorelay sensor kinase activity"/>
    <property type="evidence" value="ECO:0007669"/>
    <property type="project" value="InterPro"/>
</dbReference>
<dbReference type="AlphaFoldDB" id="A0A660LHM5"/>
<dbReference type="PANTHER" id="PTHR24421:SF10">
    <property type="entry name" value="NITRATE_NITRITE SENSOR PROTEIN NARQ"/>
    <property type="match status" value="1"/>
</dbReference>
<evidence type="ECO:0000256" key="5">
    <source>
        <dbReference type="ARBA" id="ARBA00022741"/>
    </source>
</evidence>
<reference evidence="12 13" key="1">
    <citation type="submission" date="2018-10" db="EMBL/GenBank/DDBJ databases">
        <title>Genomic Encyclopedia of Archaeal and Bacterial Type Strains, Phase II (KMG-II): from individual species to whole genera.</title>
        <authorList>
            <person name="Goeker M."/>
        </authorList>
    </citation>
    <scope>NUCLEOTIDE SEQUENCE [LARGE SCALE GENOMIC DNA]</scope>
    <source>
        <strain evidence="12 13">DSM 14954</strain>
    </source>
</reference>
<name>A0A660LHM5_9ACTN</name>
<keyword evidence="7" id="KW-0067">ATP-binding</keyword>
<dbReference type="GO" id="GO:0016020">
    <property type="term" value="C:membrane"/>
    <property type="evidence" value="ECO:0007669"/>
    <property type="project" value="InterPro"/>
</dbReference>
<feature type="domain" description="Signal transduction histidine kinase subgroup 3 dimerisation and phosphoacceptor" evidence="10">
    <location>
        <begin position="308"/>
        <end position="370"/>
    </location>
</feature>
<dbReference type="GO" id="GO:0005524">
    <property type="term" value="F:ATP binding"/>
    <property type="evidence" value="ECO:0007669"/>
    <property type="project" value="UniProtKB-KW"/>
</dbReference>